<name>A0ABD1EBZ9_HYPHA</name>
<keyword evidence="2" id="KW-1185">Reference proteome</keyword>
<reference evidence="1 2" key="1">
    <citation type="submission" date="2024-05" db="EMBL/GenBank/DDBJ databases">
        <title>Genetic variation in Jamaican populations of the coffee berry borer (Hypothenemus hampei).</title>
        <authorList>
            <person name="Errbii M."/>
            <person name="Myrie A."/>
        </authorList>
    </citation>
    <scope>NUCLEOTIDE SEQUENCE [LARGE SCALE GENOMIC DNA]</scope>
    <source>
        <strain evidence="1">JA-Hopewell-2020-01-JO</strain>
        <tissue evidence="1">Whole body</tissue>
    </source>
</reference>
<accession>A0ABD1EBZ9</accession>
<sequence>MGATSGITEVGGRKVENILQRNFFKQSRYTGDGDLKTYTHLLPKDPYNGDSAIEKKECVVDGKKQDEKEG</sequence>
<evidence type="ECO:0000313" key="2">
    <source>
        <dbReference type="Proteomes" id="UP001566132"/>
    </source>
</evidence>
<dbReference type="Proteomes" id="UP001566132">
    <property type="component" value="Unassembled WGS sequence"/>
</dbReference>
<protein>
    <submittedName>
        <fullName evidence="1">Uncharacterized protein</fullName>
    </submittedName>
</protein>
<evidence type="ECO:0000313" key="1">
    <source>
        <dbReference type="EMBL" id="KAL1492157.1"/>
    </source>
</evidence>
<proteinExistence type="predicted"/>
<dbReference type="AlphaFoldDB" id="A0ABD1EBZ9"/>
<comment type="caution">
    <text evidence="1">The sequence shown here is derived from an EMBL/GenBank/DDBJ whole genome shotgun (WGS) entry which is preliminary data.</text>
</comment>
<gene>
    <name evidence="1" type="ORF">ABEB36_012645</name>
</gene>
<dbReference type="EMBL" id="JBDJPC010000009">
    <property type="protein sequence ID" value="KAL1492157.1"/>
    <property type="molecule type" value="Genomic_DNA"/>
</dbReference>
<organism evidence="1 2">
    <name type="scientific">Hypothenemus hampei</name>
    <name type="common">Coffee berry borer</name>
    <dbReference type="NCBI Taxonomy" id="57062"/>
    <lineage>
        <taxon>Eukaryota</taxon>
        <taxon>Metazoa</taxon>
        <taxon>Ecdysozoa</taxon>
        <taxon>Arthropoda</taxon>
        <taxon>Hexapoda</taxon>
        <taxon>Insecta</taxon>
        <taxon>Pterygota</taxon>
        <taxon>Neoptera</taxon>
        <taxon>Endopterygota</taxon>
        <taxon>Coleoptera</taxon>
        <taxon>Polyphaga</taxon>
        <taxon>Cucujiformia</taxon>
        <taxon>Curculionidae</taxon>
        <taxon>Scolytinae</taxon>
        <taxon>Hypothenemus</taxon>
    </lineage>
</organism>